<proteinExistence type="predicted"/>
<evidence type="ECO:0000313" key="3">
    <source>
        <dbReference type="EMBL" id="PSR32119.1"/>
    </source>
</evidence>
<feature type="transmembrane region" description="Helical" evidence="2">
    <location>
        <begin position="5"/>
        <end position="23"/>
    </location>
</feature>
<dbReference type="Proteomes" id="UP000242972">
    <property type="component" value="Unassembled WGS sequence"/>
</dbReference>
<keyword evidence="2" id="KW-1133">Transmembrane helix</keyword>
<comment type="caution">
    <text evidence="3">The sequence shown here is derived from an EMBL/GenBank/DDBJ whole genome shotgun (WGS) entry which is preliminary data.</text>
</comment>
<organism evidence="3 4">
    <name type="scientific">Sulfobacillus benefaciens</name>
    <dbReference type="NCBI Taxonomy" id="453960"/>
    <lineage>
        <taxon>Bacteria</taxon>
        <taxon>Bacillati</taxon>
        <taxon>Bacillota</taxon>
        <taxon>Clostridia</taxon>
        <taxon>Eubacteriales</taxon>
        <taxon>Clostridiales Family XVII. Incertae Sedis</taxon>
        <taxon>Sulfobacillus</taxon>
    </lineage>
</organism>
<feature type="region of interest" description="Disordered" evidence="1">
    <location>
        <begin position="54"/>
        <end position="108"/>
    </location>
</feature>
<evidence type="ECO:0000256" key="1">
    <source>
        <dbReference type="SAM" id="MobiDB-lite"/>
    </source>
</evidence>
<evidence type="ECO:0000256" key="2">
    <source>
        <dbReference type="SAM" id="Phobius"/>
    </source>
</evidence>
<feature type="compositionally biased region" description="Acidic residues" evidence="1">
    <location>
        <begin position="68"/>
        <end position="79"/>
    </location>
</feature>
<reference evidence="3 4" key="1">
    <citation type="journal article" date="2014" name="BMC Genomics">
        <title>Comparison of environmental and isolate Sulfobacillus genomes reveals diverse carbon, sulfur, nitrogen, and hydrogen metabolisms.</title>
        <authorList>
            <person name="Justice N.B."/>
            <person name="Norman A."/>
            <person name="Brown C.T."/>
            <person name="Singh A."/>
            <person name="Thomas B.C."/>
            <person name="Banfield J.F."/>
        </authorList>
    </citation>
    <scope>NUCLEOTIDE SEQUENCE [LARGE SCALE GENOMIC DNA]</scope>
    <source>
        <strain evidence="3">AMDSBA4</strain>
    </source>
</reference>
<feature type="compositionally biased region" description="Basic and acidic residues" evidence="1">
    <location>
        <begin position="81"/>
        <end position="104"/>
    </location>
</feature>
<evidence type="ECO:0000313" key="4">
    <source>
        <dbReference type="Proteomes" id="UP000242972"/>
    </source>
</evidence>
<keyword evidence="2" id="KW-0472">Membrane</keyword>
<sequence length="279" mass="31583">MGLLIAGLVEALIAWGIGLYLLVSTNVSHVWGGLAIVVGFVVLLLSIALGRKPRESRNANPETKAGVPDDENIDTDSTEAPEPRGLEPSDHTLVKTADDNHPEIPQDVAPMAVRGISVPAPLELMQDTVKRSYWRYRARESETRAATLAEMVLHEGKSADVSRDDRPRQLRRLCDLAILSQGFDAWANGVQPEFRLDRYRRAQSQEDIHERLTDIHRETETLEAEAGHWRDLVAEHEDPYRRSLTERVRFEKLSELAERLEELTLLQLGYQAMLEKEEH</sequence>
<accession>A0A2T2XCA0</accession>
<dbReference type="AlphaFoldDB" id="A0A2T2XCA0"/>
<dbReference type="EMBL" id="PXYW01000051">
    <property type="protein sequence ID" value="PSR32119.1"/>
    <property type="molecule type" value="Genomic_DNA"/>
</dbReference>
<protein>
    <submittedName>
        <fullName evidence="3">Uncharacterized protein</fullName>
    </submittedName>
</protein>
<gene>
    <name evidence="3" type="ORF">C7B46_15645</name>
</gene>
<feature type="transmembrane region" description="Helical" evidence="2">
    <location>
        <begin position="29"/>
        <end position="49"/>
    </location>
</feature>
<name>A0A2T2XCA0_9FIRM</name>
<keyword evidence="2" id="KW-0812">Transmembrane</keyword>